<dbReference type="Proteomes" id="UP000625079">
    <property type="component" value="Unassembled WGS sequence"/>
</dbReference>
<evidence type="ECO:0000313" key="2">
    <source>
        <dbReference type="EMBL" id="QOZ60521.1"/>
    </source>
</evidence>
<name>A0A410V6X3_9BRAD</name>
<reference evidence="2 3" key="2">
    <citation type="submission" date="2018-06" db="EMBL/GenBank/DDBJ databases">
        <title>Comparative genomics of rhizobia nodulating Arachis hypogaea in China.</title>
        <authorList>
            <person name="Li Y."/>
        </authorList>
    </citation>
    <scope>NUCLEOTIDE SEQUENCE [LARGE SCALE GENOMIC DNA]</scope>
    <source>
        <strain evidence="2 3">CCBAU 51658</strain>
    </source>
</reference>
<evidence type="ECO:0000313" key="4">
    <source>
        <dbReference type="Proteomes" id="UP000625079"/>
    </source>
</evidence>
<dbReference type="EMBL" id="BMHC01000004">
    <property type="protein sequence ID" value="GGI23829.1"/>
    <property type="molecule type" value="Genomic_DNA"/>
</dbReference>
<proteinExistence type="predicted"/>
<keyword evidence="3" id="KW-1185">Reference proteome</keyword>
<gene>
    <name evidence="1" type="ORF">GCM10010987_26340</name>
    <name evidence="2" type="ORF">XH86_18680</name>
</gene>
<dbReference type="OrthoDB" id="8230501at2"/>
<reference evidence="1" key="3">
    <citation type="submission" date="2022-12" db="EMBL/GenBank/DDBJ databases">
        <authorList>
            <person name="Sun Q."/>
            <person name="Zhou Y."/>
        </authorList>
    </citation>
    <scope>NUCLEOTIDE SEQUENCE</scope>
    <source>
        <strain evidence="1">CGMCC 1.15034</strain>
    </source>
</reference>
<evidence type="ECO:0000313" key="1">
    <source>
        <dbReference type="EMBL" id="GGI23829.1"/>
    </source>
</evidence>
<reference evidence="1" key="1">
    <citation type="journal article" date="2014" name="Int. J. Syst. Evol. Microbiol.">
        <title>Complete genome sequence of Corynebacterium casei LMG S-19264T (=DSM 44701T), isolated from a smear-ripened cheese.</title>
        <authorList>
            <consortium name="US DOE Joint Genome Institute (JGI-PGF)"/>
            <person name="Walter F."/>
            <person name="Albersmeier A."/>
            <person name="Kalinowski J."/>
            <person name="Ruckert C."/>
        </authorList>
    </citation>
    <scope>NUCLEOTIDE SEQUENCE</scope>
    <source>
        <strain evidence="1">CGMCC 1.15034</strain>
    </source>
</reference>
<dbReference type="AlphaFoldDB" id="A0A410V6X3"/>
<evidence type="ECO:0000313" key="3">
    <source>
        <dbReference type="Proteomes" id="UP000593880"/>
    </source>
</evidence>
<dbReference type="Proteomes" id="UP000593880">
    <property type="component" value="Chromosome"/>
</dbReference>
<dbReference type="EMBL" id="CP030057">
    <property type="protein sequence ID" value="QOZ60521.1"/>
    <property type="molecule type" value="Genomic_DNA"/>
</dbReference>
<dbReference type="RefSeq" id="WP_128966125.1">
    <property type="nucleotide sequence ID" value="NZ_BMHC01000004.1"/>
</dbReference>
<accession>A0A410V6X3</accession>
<sequence>MAEITEKADRLGLGAVTANHIHKVRTKLDRLKEQAMADFSHGMQGSERLKKDPVVSVINHQTNSPGAIQQVGIGDIFSQTAFTQNHNELAATIDRALVSQEFAQLSPEQKEAFSDTAAVVKEEAVKAEPDVGKLKRWGRRLVDLGKDLGMKVATAEIAHLLAKMFGA</sequence>
<organism evidence="1 4">
    <name type="scientific">Bradyrhizobium guangdongense</name>
    <dbReference type="NCBI Taxonomy" id="1325090"/>
    <lineage>
        <taxon>Bacteria</taxon>
        <taxon>Pseudomonadati</taxon>
        <taxon>Pseudomonadota</taxon>
        <taxon>Alphaproteobacteria</taxon>
        <taxon>Hyphomicrobiales</taxon>
        <taxon>Nitrobacteraceae</taxon>
        <taxon>Bradyrhizobium</taxon>
    </lineage>
</organism>
<protein>
    <submittedName>
        <fullName evidence="1">Uncharacterized protein</fullName>
    </submittedName>
</protein>